<accession>A0A0A8YJY0</accession>
<dbReference type="AlphaFoldDB" id="A0A0A8YJY0"/>
<evidence type="ECO:0000313" key="1">
    <source>
        <dbReference type="EMBL" id="JAD26939.1"/>
    </source>
</evidence>
<reference evidence="1" key="1">
    <citation type="submission" date="2014-09" db="EMBL/GenBank/DDBJ databases">
        <authorList>
            <person name="Magalhaes I.L.F."/>
            <person name="Oliveira U."/>
            <person name="Santos F.R."/>
            <person name="Vidigal T.H.D.A."/>
            <person name="Brescovit A.D."/>
            <person name="Santos A.J."/>
        </authorList>
    </citation>
    <scope>NUCLEOTIDE SEQUENCE</scope>
    <source>
        <tissue evidence="1">Shoot tissue taken approximately 20 cm above the soil surface</tissue>
    </source>
</reference>
<proteinExistence type="predicted"/>
<protein>
    <submittedName>
        <fullName evidence="1">Uncharacterized protein</fullName>
    </submittedName>
</protein>
<sequence>MTTSQYFCCMSPVAELDAKARGPTVNGRWTKRF</sequence>
<dbReference type="EMBL" id="GBRH01270956">
    <property type="protein sequence ID" value="JAD26939.1"/>
    <property type="molecule type" value="Transcribed_RNA"/>
</dbReference>
<name>A0A0A8YJY0_ARUDO</name>
<organism evidence="1">
    <name type="scientific">Arundo donax</name>
    <name type="common">Giant reed</name>
    <name type="synonym">Donax arundinaceus</name>
    <dbReference type="NCBI Taxonomy" id="35708"/>
    <lineage>
        <taxon>Eukaryota</taxon>
        <taxon>Viridiplantae</taxon>
        <taxon>Streptophyta</taxon>
        <taxon>Embryophyta</taxon>
        <taxon>Tracheophyta</taxon>
        <taxon>Spermatophyta</taxon>
        <taxon>Magnoliopsida</taxon>
        <taxon>Liliopsida</taxon>
        <taxon>Poales</taxon>
        <taxon>Poaceae</taxon>
        <taxon>PACMAD clade</taxon>
        <taxon>Arundinoideae</taxon>
        <taxon>Arundineae</taxon>
        <taxon>Arundo</taxon>
    </lineage>
</organism>
<reference evidence="1" key="2">
    <citation type="journal article" date="2015" name="Data Brief">
        <title>Shoot transcriptome of the giant reed, Arundo donax.</title>
        <authorList>
            <person name="Barrero R.A."/>
            <person name="Guerrero F.D."/>
            <person name="Moolhuijzen P."/>
            <person name="Goolsby J.A."/>
            <person name="Tidwell J."/>
            <person name="Bellgard S.E."/>
            <person name="Bellgard M.I."/>
        </authorList>
    </citation>
    <scope>NUCLEOTIDE SEQUENCE</scope>
    <source>
        <tissue evidence="1">Shoot tissue taken approximately 20 cm above the soil surface</tissue>
    </source>
</reference>